<dbReference type="InterPro" id="IPR011990">
    <property type="entry name" value="TPR-like_helical_dom_sf"/>
</dbReference>
<name>G0L773_ZOBGA</name>
<dbReference type="HOGENOM" id="CLU_025928_1_0_10"/>
<dbReference type="PATRIC" id="fig|63186.3.peg.2997"/>
<dbReference type="Proteomes" id="UP000008898">
    <property type="component" value="Chromosome"/>
</dbReference>
<sequence length="498" mass="56170">MKMTMEIIKYLCFIVLILNTMGCEDDDLFRETNTNREAFSSIDPNLLLTTVQASLSGGRLEQWRANLIYGEGFVQHLSGSFAVSNYGAFFKHNAEYETALWQSNYGNGIIRNLIDIQERTKNNVASKNINAISKILKVMVFQRLSDSYGDIPYSEAGMGFYKGIHFPKYDNQKEIYDNFFVLLDEAYNQLDDRPSADKITGDNFYNGDISKWKKLANSLRLRCAMRISAVDEAKAIAEIQSAINNGLFESNDDNCFTHHDETGFNTIGAEKNGNGLSQALKGNGVVLDHPTEILLRNLVGDPRMDIWFLSGNSGNIEGVSSNNFRWDHPGGSTNLGVIQPYLYKDDAPYLHISYSEIQLLLAEAVQRGFISGDAQNYYQNGIEAGILQWSAFGADIDQTDVKEFTETKILTPGNEIEEIVTQQWLTLFLNGMEAYANHRRTDLPILDAVTRTDTDTNGVMPKRFPYPGEESTVNEVNYEAARLKYPNGWLSPIWWDVN</sequence>
<dbReference type="Pfam" id="PF12771">
    <property type="entry name" value="SusD-like_2"/>
    <property type="match status" value="1"/>
</dbReference>
<dbReference type="SUPFAM" id="SSF48452">
    <property type="entry name" value="TPR-like"/>
    <property type="match status" value="1"/>
</dbReference>
<dbReference type="InterPro" id="IPR041662">
    <property type="entry name" value="SusD-like_2"/>
</dbReference>
<reference evidence="2" key="1">
    <citation type="submission" date="2009-07" db="EMBL/GenBank/DDBJ databases">
        <title>Complete genome sequence of Zobellia galactanivorans Dsij.</title>
        <authorList>
            <consortium name="Genoscope - CEA"/>
        </authorList>
    </citation>
    <scope>NUCLEOTIDE SEQUENCE [LARGE SCALE GENOMIC DNA]</scope>
    <source>
        <strain evidence="2">DSM 12802 / CCUG 47099 / CIP 106680 / NCIMB 13871 / Dsij</strain>
    </source>
</reference>
<dbReference type="EMBL" id="FP476056">
    <property type="protein sequence ID" value="CAZ97204.1"/>
    <property type="molecule type" value="Genomic_DNA"/>
</dbReference>
<evidence type="ECO:0000313" key="2">
    <source>
        <dbReference type="Proteomes" id="UP000008898"/>
    </source>
</evidence>
<proteinExistence type="predicted"/>
<evidence type="ECO:0000313" key="1">
    <source>
        <dbReference type="EMBL" id="CAZ97204.1"/>
    </source>
</evidence>
<accession>G0L773</accession>
<dbReference type="AlphaFoldDB" id="G0L773"/>
<gene>
    <name evidence="1" type="ordered locus">zobellia_3065</name>
</gene>
<keyword evidence="1" id="KW-0449">Lipoprotein</keyword>
<dbReference type="Gene3D" id="1.25.40.390">
    <property type="match status" value="1"/>
</dbReference>
<organism evidence="1 2">
    <name type="scientific">Zobellia galactanivorans (strain DSM 12802 / CCUG 47099 / CIP 106680 / NCIMB 13871 / Dsij)</name>
    <dbReference type="NCBI Taxonomy" id="63186"/>
    <lineage>
        <taxon>Bacteria</taxon>
        <taxon>Pseudomonadati</taxon>
        <taxon>Bacteroidota</taxon>
        <taxon>Flavobacteriia</taxon>
        <taxon>Flavobacteriales</taxon>
        <taxon>Flavobacteriaceae</taxon>
        <taxon>Zobellia</taxon>
    </lineage>
</organism>
<dbReference type="KEGG" id="zga:ZOBELLIA_3065"/>
<protein>
    <submittedName>
        <fullName evidence="1">SusD/RagB family lipoprotein</fullName>
    </submittedName>
</protein>
<keyword evidence="2" id="KW-1185">Reference proteome</keyword>
<dbReference type="STRING" id="63186.ZOBELLIA_3065"/>
<reference evidence="1 2" key="2">
    <citation type="journal article" date="2012" name="Environ. Microbiol.">
        <title>Characterization of the first alginolytic operons in a marine bacterium: from their emergence in marine Flavobacteriia to their independent transfers to marine Proteobacteria and human gut Bacteroides.</title>
        <authorList>
            <person name="Thomas F."/>
            <person name="Barbeyron T."/>
            <person name="Tonon T."/>
            <person name="Genicot S."/>
            <person name="Czjzek M."/>
            <person name="Michel G."/>
        </authorList>
    </citation>
    <scope>NUCLEOTIDE SEQUENCE [LARGE SCALE GENOMIC DNA]</scope>
    <source>
        <strain evidence="2">DSM 12802 / CCUG 47099 / CIP 106680 / NCIMB 13871 / Dsij</strain>
    </source>
</reference>